<proteinExistence type="predicted"/>
<name>A0ABP3QPY6_9BACI</name>
<keyword evidence="2" id="KW-1185">Reference proteome</keyword>
<comment type="caution">
    <text evidence="1">The sequence shown here is derived from an EMBL/GenBank/DDBJ whole genome shotgun (WGS) entry which is preliminary data.</text>
</comment>
<sequence>MNEAIISYVNIYAAFPFYNKANLSLAQFLAKLHIVTLMKQMTFLVIKNEIPSVYLTSY</sequence>
<gene>
    <name evidence="1" type="ORF">GCM10009001_08960</name>
</gene>
<evidence type="ECO:0000313" key="1">
    <source>
        <dbReference type="EMBL" id="GAA0595045.1"/>
    </source>
</evidence>
<evidence type="ECO:0000313" key="2">
    <source>
        <dbReference type="Proteomes" id="UP001500866"/>
    </source>
</evidence>
<dbReference type="EMBL" id="BAAADS010000006">
    <property type="protein sequence ID" value="GAA0595045.1"/>
    <property type="molecule type" value="Genomic_DNA"/>
</dbReference>
<accession>A0ABP3QPY6</accession>
<organism evidence="1 2">
    <name type="scientific">Virgibacillus siamensis</name>
    <dbReference type="NCBI Taxonomy" id="480071"/>
    <lineage>
        <taxon>Bacteria</taxon>
        <taxon>Bacillati</taxon>
        <taxon>Bacillota</taxon>
        <taxon>Bacilli</taxon>
        <taxon>Bacillales</taxon>
        <taxon>Bacillaceae</taxon>
        <taxon>Virgibacillus</taxon>
    </lineage>
</organism>
<reference evidence="2" key="1">
    <citation type="journal article" date="2019" name="Int. J. Syst. Evol. Microbiol.">
        <title>The Global Catalogue of Microorganisms (GCM) 10K type strain sequencing project: providing services to taxonomists for standard genome sequencing and annotation.</title>
        <authorList>
            <consortium name="The Broad Institute Genomics Platform"/>
            <consortium name="The Broad Institute Genome Sequencing Center for Infectious Disease"/>
            <person name="Wu L."/>
            <person name="Ma J."/>
        </authorList>
    </citation>
    <scope>NUCLEOTIDE SEQUENCE [LARGE SCALE GENOMIC DNA]</scope>
    <source>
        <strain evidence="2">JCM 15395</strain>
    </source>
</reference>
<dbReference type="Proteomes" id="UP001500866">
    <property type="component" value="Unassembled WGS sequence"/>
</dbReference>
<protein>
    <submittedName>
        <fullName evidence="1">Uncharacterized protein</fullName>
    </submittedName>
</protein>